<name>A0AAD3CGM5_9STRA</name>
<proteinExistence type="predicted"/>
<feature type="chain" id="PRO_5042030242" evidence="1">
    <location>
        <begin position="22"/>
        <end position="439"/>
    </location>
</feature>
<keyword evidence="1" id="KW-0732">Signal</keyword>
<dbReference type="AlphaFoldDB" id="A0AAD3CGM5"/>
<comment type="caution">
    <text evidence="2">The sequence shown here is derived from an EMBL/GenBank/DDBJ whole genome shotgun (WGS) entry which is preliminary data.</text>
</comment>
<dbReference type="EMBL" id="BLLK01000020">
    <property type="protein sequence ID" value="GFH45283.1"/>
    <property type="molecule type" value="Genomic_DNA"/>
</dbReference>
<accession>A0AAD3CGM5</accession>
<keyword evidence="3" id="KW-1185">Reference proteome</keyword>
<evidence type="ECO:0000313" key="3">
    <source>
        <dbReference type="Proteomes" id="UP001054902"/>
    </source>
</evidence>
<organism evidence="2 3">
    <name type="scientific">Chaetoceros tenuissimus</name>
    <dbReference type="NCBI Taxonomy" id="426638"/>
    <lineage>
        <taxon>Eukaryota</taxon>
        <taxon>Sar</taxon>
        <taxon>Stramenopiles</taxon>
        <taxon>Ochrophyta</taxon>
        <taxon>Bacillariophyta</taxon>
        <taxon>Coscinodiscophyceae</taxon>
        <taxon>Chaetocerotophycidae</taxon>
        <taxon>Chaetocerotales</taxon>
        <taxon>Chaetocerotaceae</taxon>
        <taxon>Chaetoceros</taxon>
    </lineage>
</organism>
<protein>
    <submittedName>
        <fullName evidence="2">Uncharacterized protein</fullName>
    </submittedName>
</protein>
<feature type="signal peptide" evidence="1">
    <location>
        <begin position="1"/>
        <end position="21"/>
    </location>
</feature>
<gene>
    <name evidence="2" type="ORF">CTEN210_01757</name>
</gene>
<evidence type="ECO:0000256" key="1">
    <source>
        <dbReference type="SAM" id="SignalP"/>
    </source>
</evidence>
<dbReference type="Proteomes" id="UP001054902">
    <property type="component" value="Unassembled WGS sequence"/>
</dbReference>
<reference evidence="2 3" key="1">
    <citation type="journal article" date="2021" name="Sci. Rep.">
        <title>The genome of the diatom Chaetoceros tenuissimus carries an ancient integrated fragment of an extant virus.</title>
        <authorList>
            <person name="Hongo Y."/>
            <person name="Kimura K."/>
            <person name="Takaki Y."/>
            <person name="Yoshida Y."/>
            <person name="Baba S."/>
            <person name="Kobayashi G."/>
            <person name="Nagasaki K."/>
            <person name="Hano T."/>
            <person name="Tomaru Y."/>
        </authorList>
    </citation>
    <scope>NUCLEOTIDE SEQUENCE [LARGE SCALE GENOMIC DNA]</scope>
    <source>
        <strain evidence="2 3">NIES-3715</strain>
    </source>
</reference>
<evidence type="ECO:0000313" key="2">
    <source>
        <dbReference type="EMBL" id="GFH45283.1"/>
    </source>
</evidence>
<sequence>MRKNRPSCIVLLLVFYPCLSAAFGTSSGIQSRRFFSTHSSHQPYHKPKITSYAQKKSSERDIFTKETGIYLLSFPGLYNETISKRNVHVQKLKNWKEYCLGDGGVYFDQRPKALKALNQYICRYLSVRLQEELEEKCYGRIESVEVAVLSTCARFEILIAVTRQNKSSNNEIEDVTKSIVKEATINAIVNQIQLQNRRLSYRIQKLLPFNLMDRPSRIIQGKDEHKERKDHKVDASLKNIIADKLLVFNENDEAIKRMCLIAAGLQDRPIFRPFSSRDAHIMQQLKRTMEGTVSLKNDSEADWVESSSSTFCKIIFDASLQSGKAARSPMTLPILIDLKEQSNGADGPPELSQEAAEIAKSMAVFPIADNCISKLKAMQSSSAINEIQSIANSFRDEEARKLAKQLVHVPTMELRQGKSVDIDKLVMDMNAIADKIKSQ</sequence>